<accession>D8TXY8</accession>
<dbReference type="OrthoDB" id="561947at2759"/>
<reference evidence="2 3" key="1">
    <citation type="journal article" date="2010" name="Science">
        <title>Genomic analysis of organismal complexity in the multicellular green alga Volvox carteri.</title>
        <authorList>
            <person name="Prochnik S.E."/>
            <person name="Umen J."/>
            <person name="Nedelcu A.M."/>
            <person name="Hallmann A."/>
            <person name="Miller S.M."/>
            <person name="Nishii I."/>
            <person name="Ferris P."/>
            <person name="Kuo A."/>
            <person name="Mitros T."/>
            <person name="Fritz-Laylin L.K."/>
            <person name="Hellsten U."/>
            <person name="Chapman J."/>
            <person name="Simakov O."/>
            <person name="Rensing S.A."/>
            <person name="Terry A."/>
            <person name="Pangilinan J."/>
            <person name="Kapitonov V."/>
            <person name="Jurka J."/>
            <person name="Salamov A."/>
            <person name="Shapiro H."/>
            <person name="Schmutz J."/>
            <person name="Grimwood J."/>
            <person name="Lindquist E."/>
            <person name="Lucas S."/>
            <person name="Grigoriev I.V."/>
            <person name="Schmitt R."/>
            <person name="Kirk D."/>
            <person name="Rokhsar D.S."/>
        </authorList>
    </citation>
    <scope>NUCLEOTIDE SEQUENCE [LARGE SCALE GENOMIC DNA]</scope>
    <source>
        <strain evidence="3">f. Nagariensis / Eve</strain>
    </source>
</reference>
<evidence type="ECO:0000256" key="1">
    <source>
        <dbReference type="SAM" id="MobiDB-lite"/>
    </source>
</evidence>
<feature type="region of interest" description="Disordered" evidence="1">
    <location>
        <begin position="71"/>
        <end position="154"/>
    </location>
</feature>
<dbReference type="EMBL" id="GL378343">
    <property type="protein sequence ID" value="EFJ47806.1"/>
    <property type="molecule type" value="Genomic_DNA"/>
</dbReference>
<dbReference type="KEGG" id="vcn:VOLCADRAFT_91790"/>
<evidence type="ECO:0000313" key="2">
    <source>
        <dbReference type="EMBL" id="EFJ47806.1"/>
    </source>
</evidence>
<dbReference type="Proteomes" id="UP000001058">
    <property type="component" value="Unassembled WGS sequence"/>
</dbReference>
<feature type="region of interest" description="Disordered" evidence="1">
    <location>
        <begin position="515"/>
        <end position="537"/>
    </location>
</feature>
<gene>
    <name evidence="2" type="ORF">VOLCADRAFT_91790</name>
</gene>
<evidence type="ECO:0000313" key="3">
    <source>
        <dbReference type="Proteomes" id="UP000001058"/>
    </source>
</evidence>
<name>D8TXY8_VOLCA</name>
<dbReference type="AlphaFoldDB" id="D8TXY8"/>
<organism evidence="3">
    <name type="scientific">Volvox carteri f. nagariensis</name>
    <dbReference type="NCBI Taxonomy" id="3068"/>
    <lineage>
        <taxon>Eukaryota</taxon>
        <taxon>Viridiplantae</taxon>
        <taxon>Chlorophyta</taxon>
        <taxon>core chlorophytes</taxon>
        <taxon>Chlorophyceae</taxon>
        <taxon>CS clade</taxon>
        <taxon>Chlamydomonadales</taxon>
        <taxon>Volvocaceae</taxon>
        <taxon>Volvox</taxon>
    </lineage>
</organism>
<dbReference type="RefSeq" id="XP_002951277.1">
    <property type="nucleotide sequence ID" value="XM_002951231.1"/>
</dbReference>
<proteinExistence type="predicted"/>
<keyword evidence="3" id="KW-1185">Reference proteome</keyword>
<dbReference type="InParanoid" id="D8TXY8"/>
<sequence length="589" mass="61278">MCLPAARAAVPCVYLQHGLEGLLAAHAAGMLDLDGAFLAAKRGTAPLGRGQEPEPTGARFPTLLEGRQAARPPLLPVNGNPGSRVTEWDGHSNPEAGVPSDGKTTREQQLIPGGNRQPQLGQYGHTFTLKGAPHTVASPALGQGHRGQEAESGGLPQLGGKLLLGNVLFGPVESNACGVSTRKIERMPELWQLQPPSTELGANPGRLAAQATAVTVERHHETLLCANTSMDGTTHTHHLADTIVGGVLMSLGARAPLTSVTSVVEAVIWGAAEPLIGDLTTALMGPVGLSYTQWVADRLTTKLQELLAPLTTYSATYDADVHTVSNRLATLLGGLEMADCVLGLLNPHHPQLDASQRAWLLAAESELTRSAICDASMTEEMWAKGFGPQLGCLWRLLERVDEMVKLLRPTLAAAKFHSGWQAHAPRIAPGPRAGSLLPYRPHLLSPETDLLAVPLVEFGFAGLPGLLCQTGLGGQGSGLPGRLPLPMRCNALRNDVQPSSAAAVVEACGEANTLERPHKSAGTTSPPPGAVDGGCNDGPVLSDGAAAADGEAAAVVAASSAVAAADDDDDGDSAVSRRRCSFERLFSKA</sequence>
<protein>
    <submittedName>
        <fullName evidence="2">Uncharacterized protein</fullName>
    </submittedName>
</protein>
<dbReference type="GeneID" id="9615437"/>